<comment type="similarity">
    <text evidence="4">Belongs to the GbsR family.</text>
</comment>
<dbReference type="InterPro" id="IPR036388">
    <property type="entry name" value="WH-like_DNA-bd_sf"/>
</dbReference>
<dbReference type="SUPFAM" id="SSF46785">
    <property type="entry name" value="Winged helix' DNA-binding domain"/>
    <property type="match status" value="1"/>
</dbReference>
<dbReference type="AlphaFoldDB" id="A0AAE9ZXQ5"/>
<protein>
    <recommendedName>
        <fullName evidence="4">HTH-type transcriptional regulator</fullName>
    </recommendedName>
</protein>
<evidence type="ECO:0000256" key="3">
    <source>
        <dbReference type="ARBA" id="ARBA00023163"/>
    </source>
</evidence>
<keyword evidence="2 4" id="KW-0238">DNA-binding</keyword>
<dbReference type="Gene3D" id="1.10.10.10">
    <property type="entry name" value="Winged helix-like DNA-binding domain superfamily/Winged helix DNA-binding domain"/>
    <property type="match status" value="1"/>
</dbReference>
<reference evidence="6" key="1">
    <citation type="submission" date="2023-03" db="EMBL/GenBank/DDBJ databases">
        <title>Lomoglobus Profundus gen. nov., sp. nov., a novel member of the phylum Verrucomicrobia, isolated from deep-marine sediment of South China Sea.</title>
        <authorList>
            <person name="Ahmad T."/>
            <person name="Ishaq S.E."/>
            <person name="Wang F."/>
        </authorList>
    </citation>
    <scope>NUCLEOTIDE SEQUENCE</scope>
    <source>
        <strain evidence="6">LMO-M01</strain>
    </source>
</reference>
<keyword evidence="1 4" id="KW-0805">Transcription regulation</keyword>
<evidence type="ECO:0000256" key="2">
    <source>
        <dbReference type="ARBA" id="ARBA00023125"/>
    </source>
</evidence>
<dbReference type="PANTHER" id="PTHR38465:SF1">
    <property type="entry name" value="HTH-TYPE TRANSCRIPTIONAL REGULATOR MJ1563-RELATED"/>
    <property type="match status" value="1"/>
</dbReference>
<dbReference type="PIRSF" id="PIRSF006707">
    <property type="entry name" value="MJ1563"/>
    <property type="match status" value="1"/>
</dbReference>
<evidence type="ECO:0000259" key="5">
    <source>
        <dbReference type="Pfam" id="PF12802"/>
    </source>
</evidence>
<dbReference type="Proteomes" id="UP001218638">
    <property type="component" value="Chromosome"/>
</dbReference>
<name>A0AAE9ZXQ5_9BACT</name>
<proteinExistence type="inferred from homology"/>
<evidence type="ECO:0000313" key="6">
    <source>
        <dbReference type="EMBL" id="WED64493.1"/>
    </source>
</evidence>
<dbReference type="PANTHER" id="PTHR38465">
    <property type="entry name" value="HTH-TYPE TRANSCRIPTIONAL REGULATOR MJ1563-RELATED"/>
    <property type="match status" value="1"/>
</dbReference>
<feature type="domain" description="HTH marR-type" evidence="5">
    <location>
        <begin position="16"/>
        <end position="74"/>
    </location>
</feature>
<dbReference type="EMBL" id="CP119075">
    <property type="protein sequence ID" value="WED64493.1"/>
    <property type="molecule type" value="Genomic_DNA"/>
</dbReference>
<evidence type="ECO:0000256" key="4">
    <source>
        <dbReference type="PIRNR" id="PIRNR006707"/>
    </source>
</evidence>
<keyword evidence="3 4" id="KW-0804">Transcription</keyword>
<dbReference type="GO" id="GO:0003677">
    <property type="term" value="F:DNA binding"/>
    <property type="evidence" value="ECO:0007669"/>
    <property type="project" value="UniProtKB-UniRule"/>
</dbReference>
<dbReference type="KEGG" id="slom:PXH66_19305"/>
<sequence>MRKFILHWGEMGTKWGINRSVAQIHALLYVAGEPLTADELVEHLEIARSNVSMSLKELNGWGLIRNVHKTGDRRDHFETHTDVWEMFRIIMIERQRREIEPTVRLLDECVAESEANEATANPQRHERLVAMQEFMQLSASWGHRTSGLSAKKMKKLAQLGDTIFRLID</sequence>
<dbReference type="InterPro" id="IPR026282">
    <property type="entry name" value="MJ1563"/>
</dbReference>
<evidence type="ECO:0000256" key="1">
    <source>
        <dbReference type="ARBA" id="ARBA00023015"/>
    </source>
</evidence>
<dbReference type="InterPro" id="IPR036390">
    <property type="entry name" value="WH_DNA-bd_sf"/>
</dbReference>
<dbReference type="InterPro" id="IPR000835">
    <property type="entry name" value="HTH_MarR-typ"/>
</dbReference>
<gene>
    <name evidence="6" type="ORF">PXH66_19305</name>
</gene>
<keyword evidence="7" id="KW-1185">Reference proteome</keyword>
<organism evidence="6 7">
    <name type="scientific">Synoicihabitans lomoniglobus</name>
    <dbReference type="NCBI Taxonomy" id="2909285"/>
    <lineage>
        <taxon>Bacteria</taxon>
        <taxon>Pseudomonadati</taxon>
        <taxon>Verrucomicrobiota</taxon>
        <taxon>Opitutia</taxon>
        <taxon>Opitutales</taxon>
        <taxon>Opitutaceae</taxon>
        <taxon>Synoicihabitans</taxon>
    </lineage>
</organism>
<evidence type="ECO:0000313" key="7">
    <source>
        <dbReference type="Proteomes" id="UP001218638"/>
    </source>
</evidence>
<dbReference type="Pfam" id="PF12802">
    <property type="entry name" value="MarR_2"/>
    <property type="match status" value="1"/>
</dbReference>
<dbReference type="RefSeq" id="WP_330930874.1">
    <property type="nucleotide sequence ID" value="NZ_CP119075.1"/>
</dbReference>
<accession>A0AAE9ZXQ5</accession>
<dbReference type="InterPro" id="IPR052362">
    <property type="entry name" value="HTH-GbsR_regulator"/>
</dbReference>
<dbReference type="GO" id="GO:0003700">
    <property type="term" value="F:DNA-binding transcription factor activity"/>
    <property type="evidence" value="ECO:0007669"/>
    <property type="project" value="InterPro"/>
</dbReference>